<evidence type="ECO:0000256" key="2">
    <source>
        <dbReference type="SAM" id="SignalP"/>
    </source>
</evidence>
<comment type="caution">
    <text evidence="3">The sequence shown here is derived from an EMBL/GenBank/DDBJ whole genome shotgun (WGS) entry which is preliminary data.</text>
</comment>
<dbReference type="EMBL" id="QFPX01000001">
    <property type="protein sequence ID" value="PZQ57540.1"/>
    <property type="molecule type" value="Genomic_DNA"/>
</dbReference>
<evidence type="ECO:0000256" key="1">
    <source>
        <dbReference type="SAM" id="MobiDB-lite"/>
    </source>
</evidence>
<reference evidence="3 4" key="1">
    <citation type="submission" date="2017-08" db="EMBL/GenBank/DDBJ databases">
        <title>Infants hospitalized years apart are colonized by the same room-sourced microbial strains.</title>
        <authorList>
            <person name="Brooks B."/>
            <person name="Olm M.R."/>
            <person name="Firek B.A."/>
            <person name="Baker R."/>
            <person name="Thomas B.C."/>
            <person name="Morowitz M.J."/>
            <person name="Banfield J.F."/>
        </authorList>
    </citation>
    <scope>NUCLEOTIDE SEQUENCE [LARGE SCALE GENOMIC DNA]</scope>
    <source>
        <strain evidence="3">S2_005_002_R2_33</strain>
    </source>
</reference>
<evidence type="ECO:0000313" key="4">
    <source>
        <dbReference type="Proteomes" id="UP000249082"/>
    </source>
</evidence>
<accession>A0A2W5R239</accession>
<feature type="chain" id="PRO_5015897294" description="Cell wall hydrolase" evidence="2">
    <location>
        <begin position="24"/>
        <end position="130"/>
    </location>
</feature>
<sequence>MNRFRTLALFATAAVLAPLPVLAQSVADMGLPSGAEAGDKGTADAEAKRKALNEAQAQSARAQVQDNEDRLRAREAAVATEAARQQREQATYNEAVRQHDTVVRDYEAARAKWESANPACKRNDPVKCPR</sequence>
<protein>
    <recommendedName>
        <fullName evidence="5">Cell wall hydrolase</fullName>
    </recommendedName>
</protein>
<dbReference type="Proteomes" id="UP000249082">
    <property type="component" value="Unassembled WGS sequence"/>
</dbReference>
<proteinExistence type="predicted"/>
<evidence type="ECO:0008006" key="5">
    <source>
        <dbReference type="Google" id="ProtNLM"/>
    </source>
</evidence>
<feature type="region of interest" description="Disordered" evidence="1">
    <location>
        <begin position="30"/>
        <end position="69"/>
    </location>
</feature>
<evidence type="ECO:0000313" key="3">
    <source>
        <dbReference type="EMBL" id="PZQ57540.1"/>
    </source>
</evidence>
<feature type="compositionally biased region" description="Basic and acidic residues" evidence="1">
    <location>
        <begin position="37"/>
        <end position="52"/>
    </location>
</feature>
<feature type="compositionally biased region" description="Polar residues" evidence="1">
    <location>
        <begin position="55"/>
        <end position="65"/>
    </location>
</feature>
<organism evidence="3 4">
    <name type="scientific">Novosphingobium pentaromativorans</name>
    <dbReference type="NCBI Taxonomy" id="205844"/>
    <lineage>
        <taxon>Bacteria</taxon>
        <taxon>Pseudomonadati</taxon>
        <taxon>Pseudomonadota</taxon>
        <taxon>Alphaproteobacteria</taxon>
        <taxon>Sphingomonadales</taxon>
        <taxon>Sphingomonadaceae</taxon>
        <taxon>Novosphingobium</taxon>
    </lineage>
</organism>
<name>A0A2W5R239_9SPHN</name>
<keyword evidence="2" id="KW-0732">Signal</keyword>
<dbReference type="AlphaFoldDB" id="A0A2W5R239"/>
<gene>
    <name evidence="3" type="ORF">DI555_01000</name>
</gene>
<feature type="signal peptide" evidence="2">
    <location>
        <begin position="1"/>
        <end position="23"/>
    </location>
</feature>